<evidence type="ECO:0000313" key="5">
    <source>
        <dbReference type="EMBL" id="CAD8371383.1"/>
    </source>
</evidence>
<dbReference type="PROSITE" id="PS00018">
    <property type="entry name" value="EF_HAND_1"/>
    <property type="match status" value="1"/>
</dbReference>
<evidence type="ECO:0000256" key="1">
    <source>
        <dbReference type="ARBA" id="ARBA00022837"/>
    </source>
</evidence>
<dbReference type="InterPro" id="IPR011992">
    <property type="entry name" value="EF-hand-dom_pair"/>
</dbReference>
<protein>
    <recommendedName>
        <fullName evidence="4">EF-hand domain-containing protein</fullName>
    </recommendedName>
</protein>
<dbReference type="EMBL" id="HBEG01033303">
    <property type="protein sequence ID" value="CAD8371383.1"/>
    <property type="molecule type" value="Transcribed_RNA"/>
</dbReference>
<dbReference type="PROSITE" id="PS50222">
    <property type="entry name" value="EF_HAND_2"/>
    <property type="match status" value="1"/>
</dbReference>
<dbReference type="AlphaFoldDB" id="A0A7S0AQ50"/>
<organism evidence="5">
    <name type="scientific">Pyrodinium bahamense</name>
    <dbReference type="NCBI Taxonomy" id="73915"/>
    <lineage>
        <taxon>Eukaryota</taxon>
        <taxon>Sar</taxon>
        <taxon>Alveolata</taxon>
        <taxon>Dinophyceae</taxon>
        <taxon>Gonyaulacales</taxon>
        <taxon>Pyrocystaceae</taxon>
        <taxon>Pyrodinium</taxon>
    </lineage>
</organism>
<dbReference type="InterPro" id="IPR002048">
    <property type="entry name" value="EF_hand_dom"/>
</dbReference>
<dbReference type="SUPFAM" id="SSF47473">
    <property type="entry name" value="EF-hand"/>
    <property type="match status" value="1"/>
</dbReference>
<proteinExistence type="predicted"/>
<gene>
    <name evidence="5" type="ORF">PBAH0796_LOCUS20336</name>
</gene>
<reference evidence="5" key="1">
    <citation type="submission" date="2021-01" db="EMBL/GenBank/DDBJ databases">
        <authorList>
            <person name="Corre E."/>
            <person name="Pelletier E."/>
            <person name="Niang G."/>
            <person name="Scheremetjew M."/>
            <person name="Finn R."/>
            <person name="Kale V."/>
            <person name="Holt S."/>
            <person name="Cochrane G."/>
            <person name="Meng A."/>
            <person name="Brown T."/>
            <person name="Cohen L."/>
        </authorList>
    </citation>
    <scope>NUCLEOTIDE SEQUENCE</scope>
    <source>
        <strain evidence="5">Pbaha01</strain>
    </source>
</reference>
<dbReference type="Pfam" id="PF00036">
    <property type="entry name" value="EF-hand_1"/>
    <property type="match status" value="1"/>
</dbReference>
<evidence type="ECO:0000259" key="4">
    <source>
        <dbReference type="PROSITE" id="PS50222"/>
    </source>
</evidence>
<dbReference type="Gene3D" id="1.10.238.10">
    <property type="entry name" value="EF-hand"/>
    <property type="match status" value="1"/>
</dbReference>
<feature type="domain" description="EF-hand" evidence="4">
    <location>
        <begin position="72"/>
        <end position="107"/>
    </location>
</feature>
<sequence length="207" mass="23331">MASIVGGVSWTDVVRPLEKISLVYRALYAFYIAFVVIGVLNVLTGIFVERACELSGLDRDLVIQTQLKRDETFLMEMQRIFEEADADGSGSISWEEFKGYLENDRVKAYLSAQQLDAFDARTFFDILNGESGNEMSIEQFIVGCQRLRGQAKSVDLVALLHETRSMSRKLKMFMRKMERPYGPAPPPLPLDTPQASPSLVDYGDPVF</sequence>
<dbReference type="InterPro" id="IPR018247">
    <property type="entry name" value="EF_Hand_1_Ca_BS"/>
</dbReference>
<keyword evidence="3" id="KW-0812">Transmembrane</keyword>
<dbReference type="GO" id="GO:0005509">
    <property type="term" value="F:calcium ion binding"/>
    <property type="evidence" value="ECO:0007669"/>
    <property type="project" value="InterPro"/>
</dbReference>
<keyword evidence="3" id="KW-1133">Transmembrane helix</keyword>
<evidence type="ECO:0000256" key="2">
    <source>
        <dbReference type="SAM" id="MobiDB-lite"/>
    </source>
</evidence>
<feature type="region of interest" description="Disordered" evidence="2">
    <location>
        <begin position="181"/>
        <end position="207"/>
    </location>
</feature>
<evidence type="ECO:0000256" key="3">
    <source>
        <dbReference type="SAM" id="Phobius"/>
    </source>
</evidence>
<name>A0A7S0AQ50_9DINO</name>
<accession>A0A7S0AQ50</accession>
<dbReference type="SMART" id="SM00054">
    <property type="entry name" value="EFh"/>
    <property type="match status" value="1"/>
</dbReference>
<keyword evidence="3" id="KW-0472">Membrane</keyword>
<keyword evidence="1" id="KW-0106">Calcium</keyword>
<feature type="transmembrane region" description="Helical" evidence="3">
    <location>
        <begin position="26"/>
        <end position="48"/>
    </location>
</feature>